<dbReference type="EMBL" id="WBMS02000024">
    <property type="protein sequence ID" value="MWA04082.1"/>
    <property type="molecule type" value="Genomic_DNA"/>
</dbReference>
<dbReference type="InterPro" id="IPR018247">
    <property type="entry name" value="EF_Hand_1_Ca_BS"/>
</dbReference>
<name>A0A6I4MED3_9ACTN</name>
<keyword evidence="5" id="KW-1185">Reference proteome</keyword>
<feature type="domain" description="Peptidase C14 caspase" evidence="3">
    <location>
        <begin position="101"/>
        <end position="302"/>
    </location>
</feature>
<protein>
    <recommendedName>
        <fullName evidence="3">Peptidase C14 caspase domain-containing protein</fullName>
    </recommendedName>
</protein>
<evidence type="ECO:0000313" key="5">
    <source>
        <dbReference type="Proteomes" id="UP000462055"/>
    </source>
</evidence>
<feature type="compositionally biased region" description="Basic and acidic residues" evidence="1">
    <location>
        <begin position="18"/>
        <end position="47"/>
    </location>
</feature>
<feature type="transmembrane region" description="Helical" evidence="2">
    <location>
        <begin position="483"/>
        <end position="503"/>
    </location>
</feature>
<evidence type="ECO:0000259" key="3">
    <source>
        <dbReference type="Pfam" id="PF00656"/>
    </source>
</evidence>
<comment type="caution">
    <text evidence="4">The sequence shown here is derived from an EMBL/GenBank/DDBJ whole genome shotgun (WGS) entry which is preliminary data.</text>
</comment>
<dbReference type="Gene3D" id="3.40.50.1460">
    <property type="match status" value="1"/>
</dbReference>
<feature type="compositionally biased region" description="Basic and acidic residues" evidence="1">
    <location>
        <begin position="81"/>
        <end position="96"/>
    </location>
</feature>
<dbReference type="InterPro" id="IPR029030">
    <property type="entry name" value="Caspase-like_dom_sf"/>
</dbReference>
<gene>
    <name evidence="4" type="ORF">F8568_027610</name>
</gene>
<keyword evidence="2" id="KW-0812">Transmembrane</keyword>
<feature type="compositionally biased region" description="Basic residues" evidence="1">
    <location>
        <begin position="48"/>
        <end position="61"/>
    </location>
</feature>
<sequence>MPPTPAGIHRKRRSARTAHGESPARREVGRGGRDRHDRGRARLEPGGRRLRRGGVHLARRTRGPDHQDHRGRPQRRTLPPDTRRGTAADRMADERPRHRPRRALLITADRYTDPKLHGLRSPAQDAASLSAVLSDPAIGDFAVTTMTNRPAHEILGALEDHFADARSTDVLLVHFSCHGWKDESGRLFFATTTTRLDRPNSTAVSAAYLSEQIAQCPSRNIVVLLDCCYSGAFSRGLLHRGGGSVDVAGGLGGSGRAVICSSSALEYSFEVTDGRLSQVPAASDAAPSSIFTGAVVHGLRTGDADLNGDGLVSIDELYEYAYEATVAATPHQKPTKYLDVQGELMIARSARGPRPASLPPDLLAAATSPLADVRGGAVEALRRLALAGDALGRTAYERLAAMTDDDSRDVSSRARAALLDVGLRHGESAGPRPAGTAPGGAAPASGAWPRFAPAPHAVPSPVVAPPPCGPAPGPGAGDRPPRLGLFAACYFMPFFSSLFLLLVRDREARYHAWHCALIDALDAVFMIVGMIAGAVYSGVRYGSDPIPQGDPGLNGFVAAFLLLPLVLRLFCLASLARRRRPRIAGLGRLAESFAYRGRFRQVGA</sequence>
<dbReference type="InterPro" id="IPR011600">
    <property type="entry name" value="Pept_C14_caspase"/>
</dbReference>
<feature type="compositionally biased region" description="Basic and acidic residues" evidence="1">
    <location>
        <begin position="62"/>
        <end position="71"/>
    </location>
</feature>
<dbReference type="GO" id="GO:0004197">
    <property type="term" value="F:cysteine-type endopeptidase activity"/>
    <property type="evidence" value="ECO:0007669"/>
    <property type="project" value="InterPro"/>
</dbReference>
<accession>A0A6I4MED3</accession>
<evidence type="ECO:0000256" key="2">
    <source>
        <dbReference type="SAM" id="Phobius"/>
    </source>
</evidence>
<feature type="region of interest" description="Disordered" evidence="1">
    <location>
        <begin position="425"/>
        <end position="445"/>
    </location>
</feature>
<proteinExistence type="predicted"/>
<organism evidence="4 5">
    <name type="scientific">Actinomadura physcomitrii</name>
    <dbReference type="NCBI Taxonomy" id="2650748"/>
    <lineage>
        <taxon>Bacteria</taxon>
        <taxon>Bacillati</taxon>
        <taxon>Actinomycetota</taxon>
        <taxon>Actinomycetes</taxon>
        <taxon>Streptosporangiales</taxon>
        <taxon>Thermomonosporaceae</taxon>
        <taxon>Actinomadura</taxon>
    </lineage>
</organism>
<keyword evidence="2" id="KW-1133">Transmembrane helix</keyword>
<dbReference type="Proteomes" id="UP000462055">
    <property type="component" value="Unassembled WGS sequence"/>
</dbReference>
<evidence type="ECO:0000313" key="4">
    <source>
        <dbReference type="EMBL" id="MWA04082.1"/>
    </source>
</evidence>
<keyword evidence="2" id="KW-0472">Membrane</keyword>
<dbReference type="PROSITE" id="PS00018">
    <property type="entry name" value="EF_HAND_1"/>
    <property type="match status" value="1"/>
</dbReference>
<evidence type="ECO:0000256" key="1">
    <source>
        <dbReference type="SAM" id="MobiDB-lite"/>
    </source>
</evidence>
<dbReference type="GO" id="GO:0006508">
    <property type="term" value="P:proteolysis"/>
    <property type="evidence" value="ECO:0007669"/>
    <property type="project" value="InterPro"/>
</dbReference>
<feature type="compositionally biased region" description="Low complexity" evidence="1">
    <location>
        <begin position="429"/>
        <end position="445"/>
    </location>
</feature>
<feature type="transmembrane region" description="Helical" evidence="2">
    <location>
        <begin position="515"/>
        <end position="536"/>
    </location>
</feature>
<dbReference type="AlphaFoldDB" id="A0A6I4MED3"/>
<dbReference type="NCBIfam" id="NF047832">
    <property type="entry name" value="caspase_w_EACC1"/>
    <property type="match status" value="1"/>
</dbReference>
<feature type="transmembrane region" description="Helical" evidence="2">
    <location>
        <begin position="556"/>
        <end position="576"/>
    </location>
</feature>
<reference evidence="4" key="1">
    <citation type="submission" date="2019-12" db="EMBL/GenBank/DDBJ databases">
        <title>Actinomadura physcomitrii sp. nov., a novel actinomycete isolated from moss [Physcomitrium sphaericum (Ludw) Fuernr].</title>
        <authorList>
            <person name="Zhuang X."/>
        </authorList>
    </citation>
    <scope>NUCLEOTIDE SEQUENCE [LARGE SCALE GENOMIC DNA]</scope>
    <source>
        <strain evidence="4">LD22</strain>
    </source>
</reference>
<dbReference type="Pfam" id="PF00656">
    <property type="entry name" value="Peptidase_C14"/>
    <property type="match status" value="1"/>
</dbReference>
<feature type="region of interest" description="Disordered" evidence="1">
    <location>
        <begin position="1"/>
        <end position="99"/>
    </location>
</feature>
<dbReference type="SUPFAM" id="SSF52129">
    <property type="entry name" value="Caspase-like"/>
    <property type="match status" value="1"/>
</dbReference>